<sequence>MTRPEDLFTACPLPARAYSMSSDLYILNDNAILIPPTKDKPYYQVSVTTECPHVAGCTITISATKEFPDPLKAFVGELKSDNPKVNPADWVSITHFDENCCCARFSRDIDKFFAVWQAIHNVLRHRSEDQASYAFYPKFEYEDGEALAHASLVACLALGVTIPDCYNTLVPNFGGRELKLELISRMEVYTGEQLDIDLEDDIAIDNALWELGFR</sequence>
<dbReference type="EMBL" id="WUBL01000232">
    <property type="protein sequence ID" value="KAF2963110.1"/>
    <property type="molecule type" value="Genomic_DNA"/>
</dbReference>
<accession>A0A7C8MI77</accession>
<comment type="caution">
    <text evidence="1">The sequence shown here is derived from an EMBL/GenBank/DDBJ whole genome shotgun (WGS) entry which is preliminary data.</text>
</comment>
<name>A0A7C8MI77_9PEZI</name>
<keyword evidence="2" id="KW-1185">Reference proteome</keyword>
<proteinExistence type="predicted"/>
<dbReference type="OrthoDB" id="4713215at2759"/>
<organism evidence="1 2">
    <name type="scientific">Xylaria multiplex</name>
    <dbReference type="NCBI Taxonomy" id="323545"/>
    <lineage>
        <taxon>Eukaryota</taxon>
        <taxon>Fungi</taxon>
        <taxon>Dikarya</taxon>
        <taxon>Ascomycota</taxon>
        <taxon>Pezizomycotina</taxon>
        <taxon>Sordariomycetes</taxon>
        <taxon>Xylariomycetidae</taxon>
        <taxon>Xylariales</taxon>
        <taxon>Xylariaceae</taxon>
        <taxon>Xylaria</taxon>
    </lineage>
</organism>
<evidence type="ECO:0000313" key="2">
    <source>
        <dbReference type="Proteomes" id="UP000481858"/>
    </source>
</evidence>
<reference evidence="1 2" key="1">
    <citation type="submission" date="2019-12" db="EMBL/GenBank/DDBJ databases">
        <title>Draft genome sequence of the ascomycete Xylaria multiplex DSM 110363.</title>
        <authorList>
            <person name="Buettner E."/>
            <person name="Kellner H."/>
        </authorList>
    </citation>
    <scope>NUCLEOTIDE SEQUENCE [LARGE SCALE GENOMIC DNA]</scope>
    <source>
        <strain evidence="1 2">DSM 110363</strain>
    </source>
</reference>
<gene>
    <name evidence="1" type="ORF">GQX73_g10474</name>
</gene>
<dbReference type="Proteomes" id="UP000481858">
    <property type="component" value="Unassembled WGS sequence"/>
</dbReference>
<dbReference type="AlphaFoldDB" id="A0A7C8MI77"/>
<evidence type="ECO:0000313" key="1">
    <source>
        <dbReference type="EMBL" id="KAF2963110.1"/>
    </source>
</evidence>
<dbReference type="InParanoid" id="A0A7C8MI77"/>
<protein>
    <submittedName>
        <fullName evidence="1">Uncharacterized protein</fullName>
    </submittedName>
</protein>